<evidence type="ECO:0000313" key="2">
    <source>
        <dbReference type="Proteomes" id="UP000583127"/>
    </source>
</evidence>
<dbReference type="Gene3D" id="3.40.50.410">
    <property type="entry name" value="von Willebrand factor, type A domain"/>
    <property type="match status" value="1"/>
</dbReference>
<evidence type="ECO:0000313" key="1">
    <source>
        <dbReference type="EMBL" id="NML30429.1"/>
    </source>
</evidence>
<reference evidence="1 2" key="1">
    <citation type="submission" date="2020-04" db="EMBL/GenBank/DDBJ databases">
        <title>Paraburkholderia sp. G-4-1-8 isolated from soil.</title>
        <authorList>
            <person name="Dahal R.H."/>
        </authorList>
    </citation>
    <scope>NUCLEOTIDE SEQUENCE [LARGE SCALE GENOMIC DNA]</scope>
    <source>
        <strain evidence="1 2">G-4-1-8</strain>
    </source>
</reference>
<dbReference type="EMBL" id="JABBFZ010000002">
    <property type="protein sequence ID" value="NML30429.1"/>
    <property type="molecule type" value="Genomic_DNA"/>
</dbReference>
<comment type="caution">
    <text evidence="1">The sequence shown here is derived from an EMBL/GenBank/DDBJ whole genome shotgun (WGS) entry which is preliminary data.</text>
</comment>
<dbReference type="Proteomes" id="UP000583127">
    <property type="component" value="Unassembled WGS sequence"/>
</dbReference>
<dbReference type="SUPFAM" id="SSF53300">
    <property type="entry name" value="vWA-like"/>
    <property type="match status" value="1"/>
</dbReference>
<accession>A0A7X9ZVS0</accession>
<name>A0A7X9ZVS0_9BURK</name>
<dbReference type="AlphaFoldDB" id="A0A7X9ZVS0"/>
<dbReference type="RefSeq" id="WP_169496690.1">
    <property type="nucleotide sequence ID" value="NZ_JABBFZ010000002.1"/>
</dbReference>
<proteinExistence type="predicted"/>
<sequence>MSGATPERGFARVRPWLTPLALVALIAALALPDATLPRDTFDYIVSFDITQSMDVEDVMLDGQPVSRLKFAQTAMRDALGRLPCGSKVGWSIFTGQQTLLLLAPVEVCGNYDALLASLDGIDGRMRWTNWSRIAEGGVYSAVRVAQSVGDGAAIAFVTDGQEAPPVAASRALMPDINAARIKGWLIGVGGDQLAAIPKSDADGHRLGYWQADDVIQIPTKPGLKVQEPTHEELSSLRGEYLASVASQTALSYRRLVAATTMGDALLDARFARREPVPTDLRWGPALLALILLVVRFMPDRAWAWLRACPQRIRTVVWRRARIAGDGRAQAQ</sequence>
<organism evidence="1 2">
    <name type="scientific">Paraburkholderia antibiotica</name>
    <dbReference type="NCBI Taxonomy" id="2728839"/>
    <lineage>
        <taxon>Bacteria</taxon>
        <taxon>Pseudomonadati</taxon>
        <taxon>Pseudomonadota</taxon>
        <taxon>Betaproteobacteria</taxon>
        <taxon>Burkholderiales</taxon>
        <taxon>Burkholderiaceae</taxon>
        <taxon>Paraburkholderia</taxon>
    </lineage>
</organism>
<gene>
    <name evidence="1" type="ORF">HHL14_06250</name>
</gene>
<keyword evidence="2" id="KW-1185">Reference proteome</keyword>
<protein>
    <submittedName>
        <fullName evidence="1">MxaL protein</fullName>
    </submittedName>
</protein>
<dbReference type="InterPro" id="IPR036465">
    <property type="entry name" value="vWFA_dom_sf"/>
</dbReference>